<keyword evidence="2" id="KW-1185">Reference proteome</keyword>
<comment type="caution">
    <text evidence="1">The sequence shown here is derived from an EMBL/GenBank/DDBJ whole genome shotgun (WGS) entry which is preliminary data.</text>
</comment>
<gene>
    <name evidence="1" type="ORF">K488DRAFT_58252</name>
</gene>
<protein>
    <submittedName>
        <fullName evidence="1">Uncharacterized protein</fullName>
    </submittedName>
</protein>
<evidence type="ECO:0000313" key="1">
    <source>
        <dbReference type="EMBL" id="KAI0028574.1"/>
    </source>
</evidence>
<accession>A0ACB8QA12</accession>
<dbReference type="EMBL" id="MU273741">
    <property type="protein sequence ID" value="KAI0028574.1"/>
    <property type="molecule type" value="Genomic_DNA"/>
</dbReference>
<name>A0ACB8QA12_9AGAM</name>
<reference evidence="1" key="2">
    <citation type="journal article" date="2022" name="New Phytol.">
        <title>Evolutionary transition to the ectomycorrhizal habit in the genomes of a hyperdiverse lineage of mushroom-forming fungi.</title>
        <authorList>
            <person name="Looney B."/>
            <person name="Miyauchi S."/>
            <person name="Morin E."/>
            <person name="Drula E."/>
            <person name="Courty P.E."/>
            <person name="Kohler A."/>
            <person name="Kuo A."/>
            <person name="LaButti K."/>
            <person name="Pangilinan J."/>
            <person name="Lipzen A."/>
            <person name="Riley R."/>
            <person name="Andreopoulos W."/>
            <person name="He G."/>
            <person name="Johnson J."/>
            <person name="Nolan M."/>
            <person name="Tritt A."/>
            <person name="Barry K.W."/>
            <person name="Grigoriev I.V."/>
            <person name="Nagy L.G."/>
            <person name="Hibbett D."/>
            <person name="Henrissat B."/>
            <person name="Matheny P.B."/>
            <person name="Labbe J."/>
            <person name="Martin F.M."/>
        </authorList>
    </citation>
    <scope>NUCLEOTIDE SEQUENCE</scope>
    <source>
        <strain evidence="1">EC-137</strain>
    </source>
</reference>
<organism evidence="1 2">
    <name type="scientific">Vararia minispora EC-137</name>
    <dbReference type="NCBI Taxonomy" id="1314806"/>
    <lineage>
        <taxon>Eukaryota</taxon>
        <taxon>Fungi</taxon>
        <taxon>Dikarya</taxon>
        <taxon>Basidiomycota</taxon>
        <taxon>Agaricomycotina</taxon>
        <taxon>Agaricomycetes</taxon>
        <taxon>Russulales</taxon>
        <taxon>Lachnocladiaceae</taxon>
        <taxon>Vararia</taxon>
    </lineage>
</organism>
<proteinExistence type="predicted"/>
<reference evidence="1" key="1">
    <citation type="submission" date="2021-02" db="EMBL/GenBank/DDBJ databases">
        <authorList>
            <consortium name="DOE Joint Genome Institute"/>
            <person name="Ahrendt S."/>
            <person name="Looney B.P."/>
            <person name="Miyauchi S."/>
            <person name="Morin E."/>
            <person name="Drula E."/>
            <person name="Courty P.E."/>
            <person name="Chicoki N."/>
            <person name="Fauchery L."/>
            <person name="Kohler A."/>
            <person name="Kuo A."/>
            <person name="Labutti K."/>
            <person name="Pangilinan J."/>
            <person name="Lipzen A."/>
            <person name="Riley R."/>
            <person name="Andreopoulos W."/>
            <person name="He G."/>
            <person name="Johnson J."/>
            <person name="Barry K.W."/>
            <person name="Grigoriev I.V."/>
            <person name="Nagy L."/>
            <person name="Hibbett D."/>
            <person name="Henrissat B."/>
            <person name="Matheny P.B."/>
            <person name="Labbe J."/>
            <person name="Martin F."/>
        </authorList>
    </citation>
    <scope>NUCLEOTIDE SEQUENCE</scope>
    <source>
        <strain evidence="1">EC-137</strain>
    </source>
</reference>
<dbReference type="Proteomes" id="UP000814128">
    <property type="component" value="Unassembled WGS sequence"/>
</dbReference>
<evidence type="ECO:0000313" key="2">
    <source>
        <dbReference type="Proteomes" id="UP000814128"/>
    </source>
</evidence>
<sequence>MSDDELYGTLDSSEIVWRDRQPFLESKGYMLRPRFRPGWEPSWRSTGKHPAESEDGILLPARPLLIDATRISDNLLVYIKQCVTGDLETEIATRLNAPNLRQDGRNHACPIIDVFSDVHDSKVCYMVMPFLRPINKPPFETVGEVVDCITQLLELCYASSLYSHLCRDCSEKNILMDGRRMFPEGFHPIYNSFLPDGFMVVTNSLSRTKAGVQYYYVDFGISSYLPKNAPSRLVTGDAGRERAPELSISTPYDPFKVDVYTIGHVFKRQFVDLFTNVDFLKPLIEGMIPTEPGRRSSAADALAQWALIQQRLGRFRLSRRLKPRAEGAIIGTVRDTVDWARAVGSFIGRTILLV</sequence>